<keyword evidence="3" id="KW-0809">Transit peptide</keyword>
<evidence type="ECO:0000256" key="8">
    <source>
        <dbReference type="SAM" id="MobiDB-lite"/>
    </source>
</evidence>
<evidence type="ECO:0000256" key="3">
    <source>
        <dbReference type="ARBA" id="ARBA00022946"/>
    </source>
</evidence>
<accession>A0A317SFH7</accession>
<comment type="function">
    <text evidence="7">Mitochondrial ribosome (mitoribosome) assembly factor. Binds at the interface of the head and body domains of the mitochondrial small ribosomal subunit (mt-SSU), occluding the mRNA channel and preventing compaction of the head domain towards the body. Probable inactive methyltransferase: retains the characteristic folding and ability to bind S-adenosyl-L-methionine, but it probably lost its methyltransferase activity.</text>
</comment>
<sequence length="323" mass="36794">MGMPVGFGAVAYARSGILEDCIKDVSEAFQSPPTKNAGGFANPSIEKVPWAEIVPCTNQEQCHVPLWSPTDSTNRKDYYRFSQRYEHPGCLQRLMDESSKKKKNHEDLEYSYVTFRCGIDHRADTKNKVNPTIDDFGITPFGNEPDTPIQSPYTIQQLSSCSLTLPRIILPPIKRDSHIILDLCTPTGSIEHCAVLKSRRKLEYRDARNSRWGDLWALGAKARISRNVKICGGSRKTMSKFIAIKDPHGDGVRTIVKDKTTTFLETKKATRHSRKRDTWERNLEMVRATRRRWKGGYRRGQWRGRGQGRCPKKRLGRVEGGVE</sequence>
<dbReference type="PANTHER" id="PTHR13184">
    <property type="entry name" value="37S RIBOSOMAL PROTEIN S22"/>
    <property type="match status" value="1"/>
</dbReference>
<dbReference type="GO" id="GO:0046872">
    <property type="term" value="F:metal ion binding"/>
    <property type="evidence" value="ECO:0007669"/>
    <property type="project" value="UniProtKB-KW"/>
</dbReference>
<dbReference type="InterPro" id="IPR052571">
    <property type="entry name" value="Mt_RNA_Methyltransferase"/>
</dbReference>
<dbReference type="GO" id="GO:0008168">
    <property type="term" value="F:methyltransferase activity"/>
    <property type="evidence" value="ECO:0007669"/>
    <property type="project" value="InterPro"/>
</dbReference>
<evidence type="ECO:0000256" key="1">
    <source>
        <dbReference type="ARBA" id="ARBA00004173"/>
    </source>
</evidence>
<dbReference type="EMBL" id="PYWC01000115">
    <property type="protein sequence ID" value="PWW72196.1"/>
    <property type="molecule type" value="Genomic_DNA"/>
</dbReference>
<dbReference type="GO" id="GO:0003735">
    <property type="term" value="F:structural constituent of ribosome"/>
    <property type="evidence" value="ECO:0007669"/>
    <property type="project" value="TreeGrafter"/>
</dbReference>
<dbReference type="GO" id="GO:0006412">
    <property type="term" value="P:translation"/>
    <property type="evidence" value="ECO:0007669"/>
    <property type="project" value="InterPro"/>
</dbReference>
<evidence type="ECO:0000313" key="10">
    <source>
        <dbReference type="Proteomes" id="UP000246991"/>
    </source>
</evidence>
<proteinExistence type="predicted"/>
<evidence type="ECO:0000256" key="6">
    <source>
        <dbReference type="ARBA" id="ARBA00023128"/>
    </source>
</evidence>
<dbReference type="AlphaFoldDB" id="A0A317SFH7"/>
<keyword evidence="6" id="KW-0496">Mitochondrion</keyword>
<comment type="subcellular location">
    <subcellularLocation>
        <location evidence="1">Mitochondrion</location>
    </subcellularLocation>
</comment>
<reference evidence="9 10" key="1">
    <citation type="submission" date="2018-03" db="EMBL/GenBank/DDBJ databases">
        <title>Genomes of Pezizomycetes fungi and the evolution of truffles.</title>
        <authorList>
            <person name="Murat C."/>
            <person name="Payen T."/>
            <person name="Noel B."/>
            <person name="Kuo A."/>
            <person name="Martin F.M."/>
        </authorList>
    </citation>
    <scope>NUCLEOTIDE SEQUENCE [LARGE SCALE GENOMIC DNA]</scope>
    <source>
        <strain evidence="9">091103-1</strain>
    </source>
</reference>
<dbReference type="OrthoDB" id="421327at2759"/>
<keyword evidence="2" id="KW-0479">Metal-binding</keyword>
<evidence type="ECO:0000256" key="5">
    <source>
        <dbReference type="ARBA" id="ARBA00023014"/>
    </source>
</evidence>
<dbReference type="InterPro" id="IPR015324">
    <property type="entry name" value="Ribosomal_Rsm22-like"/>
</dbReference>
<dbReference type="PANTHER" id="PTHR13184:SF5">
    <property type="entry name" value="METHYLTRANSFERASE-LIKE PROTEIN 17, MITOCHONDRIAL"/>
    <property type="match status" value="1"/>
</dbReference>
<keyword evidence="10" id="KW-1185">Reference proteome</keyword>
<gene>
    <name evidence="9" type="ORF">C7212DRAFT_348900</name>
</gene>
<name>A0A317SFH7_9PEZI</name>
<keyword evidence="4" id="KW-0408">Iron</keyword>
<dbReference type="GO" id="GO:0005763">
    <property type="term" value="C:mitochondrial small ribosomal subunit"/>
    <property type="evidence" value="ECO:0007669"/>
    <property type="project" value="TreeGrafter"/>
</dbReference>
<keyword evidence="5" id="KW-0411">Iron-sulfur</keyword>
<evidence type="ECO:0000256" key="4">
    <source>
        <dbReference type="ARBA" id="ARBA00023004"/>
    </source>
</evidence>
<feature type="region of interest" description="Disordered" evidence="8">
    <location>
        <begin position="296"/>
        <end position="323"/>
    </location>
</feature>
<dbReference type="Proteomes" id="UP000246991">
    <property type="component" value="Unassembled WGS sequence"/>
</dbReference>
<dbReference type="GO" id="GO:0051536">
    <property type="term" value="F:iron-sulfur cluster binding"/>
    <property type="evidence" value="ECO:0007669"/>
    <property type="project" value="UniProtKB-KW"/>
</dbReference>
<dbReference type="STRING" id="42249.A0A317SFH7"/>
<dbReference type="Pfam" id="PF09243">
    <property type="entry name" value="Rsm22"/>
    <property type="match status" value="1"/>
</dbReference>
<evidence type="ECO:0000256" key="7">
    <source>
        <dbReference type="ARBA" id="ARBA00045681"/>
    </source>
</evidence>
<protein>
    <submittedName>
        <fullName evidence="9">Uncharacterized protein</fullName>
    </submittedName>
</protein>
<organism evidence="9 10">
    <name type="scientific">Tuber magnatum</name>
    <name type="common">white Piedmont truffle</name>
    <dbReference type="NCBI Taxonomy" id="42249"/>
    <lineage>
        <taxon>Eukaryota</taxon>
        <taxon>Fungi</taxon>
        <taxon>Dikarya</taxon>
        <taxon>Ascomycota</taxon>
        <taxon>Pezizomycotina</taxon>
        <taxon>Pezizomycetes</taxon>
        <taxon>Pezizales</taxon>
        <taxon>Tuberaceae</taxon>
        <taxon>Tuber</taxon>
    </lineage>
</organism>
<evidence type="ECO:0000313" key="9">
    <source>
        <dbReference type="EMBL" id="PWW72196.1"/>
    </source>
</evidence>
<evidence type="ECO:0000256" key="2">
    <source>
        <dbReference type="ARBA" id="ARBA00022723"/>
    </source>
</evidence>
<comment type="caution">
    <text evidence="9">The sequence shown here is derived from an EMBL/GenBank/DDBJ whole genome shotgun (WGS) entry which is preliminary data.</text>
</comment>